<evidence type="ECO:0000313" key="1">
    <source>
        <dbReference type="EMBL" id="EIE91232.1"/>
    </source>
</evidence>
<dbReference type="AlphaFoldDB" id="I1CS02"/>
<protein>
    <submittedName>
        <fullName evidence="1">Uncharacterized protein</fullName>
    </submittedName>
</protein>
<keyword evidence="2" id="KW-1185">Reference proteome</keyword>
<dbReference type="InParanoid" id="I1CS02"/>
<dbReference type="GeneID" id="93622908"/>
<dbReference type="Proteomes" id="UP000009138">
    <property type="component" value="Unassembled WGS sequence"/>
</dbReference>
<dbReference type="EMBL" id="CH476749">
    <property type="protein sequence ID" value="EIE91232.1"/>
    <property type="molecule type" value="Genomic_DNA"/>
</dbReference>
<evidence type="ECO:0000313" key="2">
    <source>
        <dbReference type="Proteomes" id="UP000009138"/>
    </source>
</evidence>
<dbReference type="VEuPathDB" id="FungiDB:RO3G_15943"/>
<name>I1CS02_RHIO9</name>
<gene>
    <name evidence="1" type="ORF">RO3G_15943</name>
</gene>
<reference evidence="1 2" key="1">
    <citation type="journal article" date="2009" name="PLoS Genet.">
        <title>Genomic analysis of the basal lineage fungus Rhizopus oryzae reveals a whole-genome duplication.</title>
        <authorList>
            <person name="Ma L.-J."/>
            <person name="Ibrahim A.S."/>
            <person name="Skory C."/>
            <person name="Grabherr M.G."/>
            <person name="Burger G."/>
            <person name="Butler M."/>
            <person name="Elias M."/>
            <person name="Idnurm A."/>
            <person name="Lang B.F."/>
            <person name="Sone T."/>
            <person name="Abe A."/>
            <person name="Calvo S.E."/>
            <person name="Corrochano L.M."/>
            <person name="Engels R."/>
            <person name="Fu J."/>
            <person name="Hansberg W."/>
            <person name="Kim J.-M."/>
            <person name="Kodira C.D."/>
            <person name="Koehrsen M.J."/>
            <person name="Liu B."/>
            <person name="Miranda-Saavedra D."/>
            <person name="O'Leary S."/>
            <person name="Ortiz-Castellanos L."/>
            <person name="Poulter R."/>
            <person name="Rodriguez-Romero J."/>
            <person name="Ruiz-Herrera J."/>
            <person name="Shen Y.-Q."/>
            <person name="Zeng Q."/>
            <person name="Galagan J."/>
            <person name="Birren B.W."/>
            <person name="Cuomo C.A."/>
            <person name="Wickes B.L."/>
        </authorList>
    </citation>
    <scope>NUCLEOTIDE SEQUENCE [LARGE SCALE GENOMIC DNA]</scope>
    <source>
        <strain evidence="2">RA 99-880 / ATCC MYA-4621 / FGSC 9543 / NRRL 43880</strain>
    </source>
</reference>
<dbReference type="RefSeq" id="XP_067526628.1">
    <property type="nucleotide sequence ID" value="XM_067670527.1"/>
</dbReference>
<organism evidence="1 2">
    <name type="scientific">Rhizopus delemar (strain RA 99-880 / ATCC MYA-4621 / FGSC 9543 / NRRL 43880)</name>
    <name type="common">Mucormycosis agent</name>
    <name type="synonym">Rhizopus arrhizus var. delemar</name>
    <dbReference type="NCBI Taxonomy" id="246409"/>
    <lineage>
        <taxon>Eukaryota</taxon>
        <taxon>Fungi</taxon>
        <taxon>Fungi incertae sedis</taxon>
        <taxon>Mucoromycota</taxon>
        <taxon>Mucoromycotina</taxon>
        <taxon>Mucoromycetes</taxon>
        <taxon>Mucorales</taxon>
        <taxon>Mucorineae</taxon>
        <taxon>Rhizopodaceae</taxon>
        <taxon>Rhizopus</taxon>
    </lineage>
</organism>
<sequence>MLKGSRNVLRIYCCLEKLLNSSLPSSLLCRTIESQMLSVINMGNEAVDKCHNIKCSWSFRL</sequence>
<accession>I1CS02</accession>
<proteinExistence type="predicted"/>